<dbReference type="Proteomes" id="UP000797356">
    <property type="component" value="Chromosome 4"/>
</dbReference>
<keyword evidence="3" id="KW-1185">Reference proteome</keyword>
<accession>A0A8K0I7A8</accession>
<evidence type="ECO:0000256" key="1">
    <source>
        <dbReference type="SAM" id="Phobius"/>
    </source>
</evidence>
<dbReference type="AlphaFoldDB" id="A0A8K0I7A8"/>
<sequence>MRPIIKKTVDCDVLTTVIIFPVEEWTFGYQENHHNSFTHHSSSIKKPPSTLSLSHRDMGKICCGPEPEEDGINFMGLLLAFVIALVLLLICLSPPRRRKVVTIYPKRC</sequence>
<keyword evidence="1" id="KW-1133">Transmembrane helix</keyword>
<dbReference type="EMBL" id="CM017875">
    <property type="protein sequence ID" value="KAG1338623.1"/>
    <property type="molecule type" value="Genomic_DNA"/>
</dbReference>
<protein>
    <submittedName>
        <fullName evidence="2">Uncharacterized protein</fullName>
    </submittedName>
</protein>
<organism evidence="2 3">
    <name type="scientific">Cocos nucifera</name>
    <name type="common">Coconut palm</name>
    <dbReference type="NCBI Taxonomy" id="13894"/>
    <lineage>
        <taxon>Eukaryota</taxon>
        <taxon>Viridiplantae</taxon>
        <taxon>Streptophyta</taxon>
        <taxon>Embryophyta</taxon>
        <taxon>Tracheophyta</taxon>
        <taxon>Spermatophyta</taxon>
        <taxon>Magnoliopsida</taxon>
        <taxon>Liliopsida</taxon>
        <taxon>Arecaceae</taxon>
        <taxon>Arecoideae</taxon>
        <taxon>Cocoseae</taxon>
        <taxon>Attaleinae</taxon>
        <taxon>Cocos</taxon>
    </lineage>
</organism>
<evidence type="ECO:0000313" key="2">
    <source>
        <dbReference type="EMBL" id="KAG1338623.1"/>
    </source>
</evidence>
<reference evidence="2" key="2">
    <citation type="submission" date="2019-07" db="EMBL/GenBank/DDBJ databases">
        <authorList>
            <person name="Yang Y."/>
            <person name="Bocs S."/>
            <person name="Baudouin L."/>
        </authorList>
    </citation>
    <scope>NUCLEOTIDE SEQUENCE</scope>
    <source>
        <tissue evidence="2">Spear leaf of Hainan Tall coconut</tissue>
    </source>
</reference>
<gene>
    <name evidence="2" type="ORF">COCNU_04G009290</name>
</gene>
<name>A0A8K0I7A8_COCNU</name>
<comment type="caution">
    <text evidence="2">The sequence shown here is derived from an EMBL/GenBank/DDBJ whole genome shotgun (WGS) entry which is preliminary data.</text>
</comment>
<proteinExistence type="predicted"/>
<keyword evidence="1" id="KW-0812">Transmembrane</keyword>
<feature type="transmembrane region" description="Helical" evidence="1">
    <location>
        <begin position="74"/>
        <end position="92"/>
    </location>
</feature>
<reference evidence="2" key="1">
    <citation type="journal article" date="2017" name="Gigascience">
        <title>The genome draft of coconut (Cocos nucifera).</title>
        <authorList>
            <person name="Xiao Y."/>
            <person name="Xu P."/>
            <person name="Fan H."/>
            <person name="Baudouin L."/>
            <person name="Xia W."/>
            <person name="Bocs S."/>
            <person name="Xu J."/>
            <person name="Li Q."/>
            <person name="Guo A."/>
            <person name="Zhou L."/>
            <person name="Li J."/>
            <person name="Wu Y."/>
            <person name="Ma Z."/>
            <person name="Armero A."/>
            <person name="Issali A.E."/>
            <person name="Liu N."/>
            <person name="Peng M."/>
            <person name="Yang Y."/>
        </authorList>
    </citation>
    <scope>NUCLEOTIDE SEQUENCE</scope>
    <source>
        <tissue evidence="2">Spear leaf of Hainan Tall coconut</tissue>
    </source>
</reference>
<evidence type="ECO:0000313" key="3">
    <source>
        <dbReference type="Proteomes" id="UP000797356"/>
    </source>
</evidence>
<keyword evidence="1" id="KW-0472">Membrane</keyword>